<dbReference type="InterPro" id="IPR046341">
    <property type="entry name" value="SET_dom_sf"/>
</dbReference>
<reference evidence="3 4" key="1">
    <citation type="submission" date="2024-09" db="EMBL/GenBank/DDBJ databases">
        <title>Rethinking Asexuality: The Enigmatic Case of Functional Sexual Genes in Lepraria (Stereocaulaceae).</title>
        <authorList>
            <person name="Doellman M."/>
            <person name="Sun Y."/>
            <person name="Barcenas-Pena A."/>
            <person name="Lumbsch H.T."/>
            <person name="Grewe F."/>
        </authorList>
    </citation>
    <scope>NUCLEOTIDE SEQUENCE [LARGE SCALE GENOMIC DNA]</scope>
    <source>
        <strain evidence="3 4">Mercado 3170</strain>
    </source>
</reference>
<dbReference type="Proteomes" id="UP001590950">
    <property type="component" value="Unassembled WGS sequence"/>
</dbReference>
<name>A0ABR4A4M9_9LECA</name>
<gene>
    <name evidence="3" type="ORF">N7G274_007426</name>
</gene>
<dbReference type="PROSITE" id="PS50005">
    <property type="entry name" value="TPR"/>
    <property type="match status" value="1"/>
</dbReference>
<dbReference type="Pfam" id="PF00856">
    <property type="entry name" value="SET"/>
    <property type="match status" value="1"/>
</dbReference>
<evidence type="ECO:0000313" key="3">
    <source>
        <dbReference type="EMBL" id="KAL2040023.1"/>
    </source>
</evidence>
<dbReference type="Gene3D" id="2.170.270.10">
    <property type="entry name" value="SET domain"/>
    <property type="match status" value="1"/>
</dbReference>
<protein>
    <recommendedName>
        <fullName evidence="2">SET domain-containing protein</fullName>
    </recommendedName>
</protein>
<dbReference type="SUPFAM" id="SSF82199">
    <property type="entry name" value="SET domain"/>
    <property type="match status" value="1"/>
</dbReference>
<dbReference type="PANTHER" id="PTHR47643:SF2">
    <property type="entry name" value="TPR DOMAIN PROTEIN (AFU_ORTHOLOGUE AFUA_5G12710)"/>
    <property type="match status" value="1"/>
</dbReference>
<evidence type="ECO:0000259" key="2">
    <source>
        <dbReference type="PROSITE" id="PS50280"/>
    </source>
</evidence>
<dbReference type="EMBL" id="JBEFKJ010000023">
    <property type="protein sequence ID" value="KAL2040023.1"/>
    <property type="molecule type" value="Genomic_DNA"/>
</dbReference>
<dbReference type="PANTHER" id="PTHR47643">
    <property type="entry name" value="TPR DOMAIN PROTEIN (AFU_ORTHOLOGUE AFUA_5G12710)"/>
    <property type="match status" value="1"/>
</dbReference>
<dbReference type="InterPro" id="IPR011990">
    <property type="entry name" value="TPR-like_helical_dom_sf"/>
</dbReference>
<sequence>MDIDDVSKVGRWEQMLQRQKATLQAASKRKGERPKDRKSRAQLVDEFMVRYAATKMRRNSFEDLIHSSFIAPPYQPCIASFTELKRIFIKDLRLETHHRGFYALLKVVTPPTTMTAVMAVVGDEIGDGVRLQLYHQKDDEYRKGEEVVQVNKACIIKEPYFKVMGDGDYGLRVDHVSDIIWLPSDDDRLPLAWQPRITELEKDAEALENEGNGALKVGRLHQAIEIYTQALRYSKTGDQSRMIKLNRSLANLKLGNYDQGLEDVGELTAAYQKSEKGFYRAARCLYELTRFQECHDVLKLLLEQYPHCSEAKKEIARTKIRLTEQQHAVFDFKAMHETAKINPPQLDCATYVGPVAIKASDGRGRGLFTTENVVAGELLLCEKAFAYCWADAWESQTSSKTRLLMNCYTNRAVIGTQADMITDIVQNMYHNPSLMPSFTSLHHGDHKPVKKTIVDGVPIVDTFLVDRVISLNVFGCPRSSLESHFQKAEQQEKDRGYRTCGLFIKASYINHSCASNSRRSFIGDMQIVRASRNLPAGTEVNFWYHAPDDTITYEQMQNKLESWRFRCICKICEHMKNTKKNVRVKRAALLQDLAVALNNPDSADLPKAERLLATMQKTYTAPATEVPRFALRDPYLVLTRLYNSQKQHDKAIQTAWKFLDSLGFVVKRQDPSWLKSAFEVEQWGLMTDSVVEIWVHLWTAYAHLAPDLCKKAEEIAKISYKICVGEAETFDQKYGKIAHQAISEGLHLGLAFQKLRV</sequence>
<proteinExistence type="predicted"/>
<feature type="domain" description="SET" evidence="2">
    <location>
        <begin position="353"/>
        <end position="545"/>
    </location>
</feature>
<comment type="caution">
    <text evidence="3">The sequence shown here is derived from an EMBL/GenBank/DDBJ whole genome shotgun (WGS) entry which is preliminary data.</text>
</comment>
<keyword evidence="1" id="KW-0802">TPR repeat</keyword>
<accession>A0ABR4A4M9</accession>
<dbReference type="InterPro" id="IPR001214">
    <property type="entry name" value="SET_dom"/>
</dbReference>
<dbReference type="SUPFAM" id="SSF48452">
    <property type="entry name" value="TPR-like"/>
    <property type="match status" value="1"/>
</dbReference>
<evidence type="ECO:0000256" key="1">
    <source>
        <dbReference type="PROSITE-ProRule" id="PRU00339"/>
    </source>
</evidence>
<keyword evidence="4" id="KW-1185">Reference proteome</keyword>
<dbReference type="InterPro" id="IPR019734">
    <property type="entry name" value="TPR_rpt"/>
</dbReference>
<evidence type="ECO:0000313" key="4">
    <source>
        <dbReference type="Proteomes" id="UP001590950"/>
    </source>
</evidence>
<dbReference type="Gene3D" id="1.25.40.10">
    <property type="entry name" value="Tetratricopeptide repeat domain"/>
    <property type="match status" value="1"/>
</dbReference>
<organism evidence="3 4">
    <name type="scientific">Stereocaulon virgatum</name>
    <dbReference type="NCBI Taxonomy" id="373712"/>
    <lineage>
        <taxon>Eukaryota</taxon>
        <taxon>Fungi</taxon>
        <taxon>Dikarya</taxon>
        <taxon>Ascomycota</taxon>
        <taxon>Pezizomycotina</taxon>
        <taxon>Lecanoromycetes</taxon>
        <taxon>OSLEUM clade</taxon>
        <taxon>Lecanoromycetidae</taxon>
        <taxon>Lecanorales</taxon>
        <taxon>Lecanorineae</taxon>
        <taxon>Stereocaulaceae</taxon>
        <taxon>Stereocaulon</taxon>
    </lineage>
</organism>
<dbReference type="PROSITE" id="PS50280">
    <property type="entry name" value="SET"/>
    <property type="match status" value="1"/>
</dbReference>
<dbReference type="InterPro" id="IPR053209">
    <property type="entry name" value="Gramillin-biosynth_MTr"/>
</dbReference>
<feature type="repeat" description="TPR" evidence="1">
    <location>
        <begin position="204"/>
        <end position="237"/>
    </location>
</feature>